<dbReference type="AlphaFoldDB" id="A0AAU2H7T8"/>
<dbReference type="PRINTS" id="PR00081">
    <property type="entry name" value="GDHRDH"/>
</dbReference>
<dbReference type="EC" id="1.1.1.47" evidence="3"/>
<dbReference type="InterPro" id="IPR020904">
    <property type="entry name" value="Sc_DH/Rdtase_CS"/>
</dbReference>
<name>A0AAU2H7T8_9ACTN</name>
<comment type="similarity">
    <text evidence="1">Belongs to the short-chain dehydrogenases/reductases (SDR) family.</text>
</comment>
<dbReference type="SUPFAM" id="SSF51735">
    <property type="entry name" value="NAD(P)-binding Rossmann-fold domains"/>
    <property type="match status" value="1"/>
</dbReference>
<gene>
    <name evidence="3" type="ORF">OHV25_35095</name>
</gene>
<evidence type="ECO:0000256" key="1">
    <source>
        <dbReference type="ARBA" id="ARBA00006484"/>
    </source>
</evidence>
<keyword evidence="2 3" id="KW-0560">Oxidoreductase</keyword>
<dbReference type="NCBIfam" id="NF005559">
    <property type="entry name" value="PRK07231.1"/>
    <property type="match status" value="1"/>
</dbReference>
<sequence length="269" mass="28759">MTDQLPMAGKSALITGAGSGIGRSIAWGLARSGARVVLNDRDWSSTEGRRREKESREYLDGLGADYQLIEADVSSEAAVKDMYQLALSGTNSLDFLVNNAGEQLPAAAHLHSLADFSRVLDTNLVGAFLCARTALDHFVRTGVRGAVLNITSVHETVPKPGFASYAASKAALRMLTATLALEYATYGIRVNAIAPGAIDTEMNQDWVSDQDKKARAEARIPLGRIGQPDEVAGLALFLLSDAARYITGQSVLIDGGLSLHTDFQHEWAA</sequence>
<accession>A0AAU2H7T8</accession>
<protein>
    <submittedName>
        <fullName evidence="3">Glucose 1-dehydrogenase</fullName>
        <ecNumber evidence="3">1.1.1.47</ecNumber>
    </submittedName>
</protein>
<dbReference type="FunFam" id="3.40.50.720:FF:000084">
    <property type="entry name" value="Short-chain dehydrogenase reductase"/>
    <property type="match status" value="1"/>
</dbReference>
<dbReference type="PRINTS" id="PR00080">
    <property type="entry name" value="SDRFAMILY"/>
</dbReference>
<dbReference type="PANTHER" id="PTHR42760:SF132">
    <property type="entry name" value="SHORT-CHAIN DEHYDROGENASE_REDUCTASE FAMILY PROTEIN"/>
    <property type="match status" value="1"/>
</dbReference>
<proteinExistence type="inferred from homology"/>
<dbReference type="EMBL" id="CP108253">
    <property type="protein sequence ID" value="WTU44440.1"/>
    <property type="molecule type" value="Genomic_DNA"/>
</dbReference>
<dbReference type="Pfam" id="PF13561">
    <property type="entry name" value="adh_short_C2"/>
    <property type="match status" value="1"/>
</dbReference>
<dbReference type="InterPro" id="IPR036291">
    <property type="entry name" value="NAD(P)-bd_dom_sf"/>
</dbReference>
<dbReference type="PROSITE" id="PS00061">
    <property type="entry name" value="ADH_SHORT"/>
    <property type="match status" value="1"/>
</dbReference>
<reference evidence="3" key="1">
    <citation type="submission" date="2022-10" db="EMBL/GenBank/DDBJ databases">
        <title>The complete genomes of actinobacterial strains from the NBC collection.</title>
        <authorList>
            <person name="Joergensen T.S."/>
            <person name="Alvarez Arevalo M."/>
            <person name="Sterndorff E.B."/>
            <person name="Faurdal D."/>
            <person name="Vuksanovic O."/>
            <person name="Mourched A.-S."/>
            <person name="Charusanti P."/>
            <person name="Shaw S."/>
            <person name="Blin K."/>
            <person name="Weber T."/>
        </authorList>
    </citation>
    <scope>NUCLEOTIDE SEQUENCE</scope>
    <source>
        <strain evidence="3">NBC_00060</strain>
    </source>
</reference>
<dbReference type="PANTHER" id="PTHR42760">
    <property type="entry name" value="SHORT-CHAIN DEHYDROGENASES/REDUCTASES FAMILY MEMBER"/>
    <property type="match status" value="1"/>
</dbReference>
<evidence type="ECO:0000256" key="2">
    <source>
        <dbReference type="ARBA" id="ARBA00023002"/>
    </source>
</evidence>
<dbReference type="Gene3D" id="3.40.50.720">
    <property type="entry name" value="NAD(P)-binding Rossmann-like Domain"/>
    <property type="match status" value="1"/>
</dbReference>
<evidence type="ECO:0000313" key="3">
    <source>
        <dbReference type="EMBL" id="WTU44440.1"/>
    </source>
</evidence>
<dbReference type="GO" id="GO:0047936">
    <property type="term" value="F:glucose 1-dehydrogenase [NAD(P)+] activity"/>
    <property type="evidence" value="ECO:0007669"/>
    <property type="project" value="UniProtKB-EC"/>
</dbReference>
<dbReference type="InterPro" id="IPR002347">
    <property type="entry name" value="SDR_fam"/>
</dbReference>
<organism evidence="3">
    <name type="scientific">Streptomyces sp. NBC_00060</name>
    <dbReference type="NCBI Taxonomy" id="2975636"/>
    <lineage>
        <taxon>Bacteria</taxon>
        <taxon>Bacillati</taxon>
        <taxon>Actinomycetota</taxon>
        <taxon>Actinomycetes</taxon>
        <taxon>Kitasatosporales</taxon>
        <taxon>Streptomycetaceae</taxon>
        <taxon>Streptomyces</taxon>
    </lineage>
</organism>